<keyword evidence="3" id="KW-1185">Reference proteome</keyword>
<organism evidence="2 3">
    <name type="scientific">Exocentrus adspersus</name>
    <dbReference type="NCBI Taxonomy" id="1586481"/>
    <lineage>
        <taxon>Eukaryota</taxon>
        <taxon>Metazoa</taxon>
        <taxon>Ecdysozoa</taxon>
        <taxon>Arthropoda</taxon>
        <taxon>Hexapoda</taxon>
        <taxon>Insecta</taxon>
        <taxon>Pterygota</taxon>
        <taxon>Neoptera</taxon>
        <taxon>Endopterygota</taxon>
        <taxon>Coleoptera</taxon>
        <taxon>Polyphaga</taxon>
        <taxon>Cucujiformia</taxon>
        <taxon>Chrysomeloidea</taxon>
        <taxon>Cerambycidae</taxon>
        <taxon>Lamiinae</taxon>
        <taxon>Acanthocinini</taxon>
        <taxon>Exocentrus</taxon>
    </lineage>
</organism>
<accession>A0AAV8VVZ6</accession>
<comment type="caution">
    <text evidence="2">The sequence shown here is derived from an EMBL/GenBank/DDBJ whole genome shotgun (WGS) entry which is preliminary data.</text>
</comment>
<proteinExistence type="predicted"/>
<evidence type="ECO:0000256" key="1">
    <source>
        <dbReference type="SAM" id="MobiDB-lite"/>
    </source>
</evidence>
<gene>
    <name evidence="2" type="ORF">NQ315_008058</name>
</gene>
<protein>
    <submittedName>
        <fullName evidence="2">Uncharacterized protein</fullName>
    </submittedName>
</protein>
<dbReference type="PROSITE" id="PS01287">
    <property type="entry name" value="RTC"/>
    <property type="match status" value="1"/>
</dbReference>
<sequence length="87" mass="8796">MNRGSNVLVLINVKDTRYSLQVVAANGLAMLQESTGGGSQIFGGACVGHRKTATMGAPLTAGRGGTPEGGGDIQAETGDYGESELAR</sequence>
<evidence type="ECO:0000313" key="2">
    <source>
        <dbReference type="EMBL" id="KAJ8918364.1"/>
    </source>
</evidence>
<dbReference type="Proteomes" id="UP001159042">
    <property type="component" value="Unassembled WGS sequence"/>
</dbReference>
<reference evidence="2 3" key="1">
    <citation type="journal article" date="2023" name="Insect Mol. Biol.">
        <title>Genome sequencing provides insights into the evolution of gene families encoding plant cell wall-degrading enzymes in longhorned beetles.</title>
        <authorList>
            <person name="Shin N.R."/>
            <person name="Okamura Y."/>
            <person name="Kirsch R."/>
            <person name="Pauchet Y."/>
        </authorList>
    </citation>
    <scope>NUCLEOTIDE SEQUENCE [LARGE SCALE GENOMIC DNA]</scope>
    <source>
        <strain evidence="2">EAD_L_NR</strain>
    </source>
</reference>
<name>A0AAV8VVZ6_9CUCU</name>
<dbReference type="EMBL" id="JANEYG010000026">
    <property type="protein sequence ID" value="KAJ8918364.1"/>
    <property type="molecule type" value="Genomic_DNA"/>
</dbReference>
<evidence type="ECO:0000313" key="3">
    <source>
        <dbReference type="Proteomes" id="UP001159042"/>
    </source>
</evidence>
<dbReference type="AlphaFoldDB" id="A0AAV8VVZ6"/>
<feature type="region of interest" description="Disordered" evidence="1">
    <location>
        <begin position="57"/>
        <end position="87"/>
    </location>
</feature>
<dbReference type="InterPro" id="IPR020719">
    <property type="entry name" value="RNA3'_term_phos_cycl-like_CS"/>
</dbReference>
<feature type="compositionally biased region" description="Gly residues" evidence="1">
    <location>
        <begin position="62"/>
        <end position="72"/>
    </location>
</feature>